<dbReference type="InterPro" id="IPR050298">
    <property type="entry name" value="Gram-neg_bact_OMP"/>
</dbReference>
<keyword evidence="6 11" id="KW-0732">Signal</keyword>
<feature type="signal peptide" evidence="11">
    <location>
        <begin position="1"/>
        <end position="23"/>
    </location>
</feature>
<evidence type="ECO:0000313" key="13">
    <source>
        <dbReference type="EMBL" id="KAB7661849.1"/>
    </source>
</evidence>
<evidence type="ECO:0000256" key="1">
    <source>
        <dbReference type="ARBA" id="ARBA00004571"/>
    </source>
</evidence>
<dbReference type="Gene3D" id="2.40.160.10">
    <property type="entry name" value="Porin"/>
    <property type="match status" value="1"/>
</dbReference>
<dbReference type="AlphaFoldDB" id="A0A6I1ESK4"/>
<comment type="subunit">
    <text evidence="2">Homotrimer.</text>
</comment>
<dbReference type="PANTHER" id="PTHR34501:SF9">
    <property type="entry name" value="MAJOR OUTER MEMBRANE PROTEIN P.IA"/>
    <property type="match status" value="1"/>
</dbReference>
<dbReference type="OrthoDB" id="8520696at2"/>
<feature type="domain" description="Porin" evidence="12">
    <location>
        <begin position="7"/>
        <end position="361"/>
    </location>
</feature>
<sequence length="389" mass="41125">MKKSIAALAVAGLFAGASMSAFAADAQVYGVLDTGLSFVHADPDAAGRDAADTFKMTTGQEFGSRWGIRGSEDLGNGMKVGFILESGFESDTGSMEQNGRLFGREASLTLSGDFGALAVGRLPIFGSVLGANGLFRAIDPLFANYTQAFGSGAVTASMWTRVDNAISYRTPTFSGFTGYAMYSFKNDSKTDTTNREGMADSDRYASAAVRFQQGPVEAVLVADTTMYGNGRTVARAHDDAGVTVTLGGNYAFDGGVKLLAFGQYFEDQELSTAQRAGVVSAGLGALTNPVTGSAVQYGFVTGYGFNLGVHVPFMGGVAKAMAGHRDMHNESDVDFKRTMAAVGYDYNLSKRTALYVMGGWSQEKVEVNATKTDATPWGYELTAGMVHRF</sequence>
<evidence type="ECO:0000256" key="9">
    <source>
        <dbReference type="ARBA" id="ARBA00023136"/>
    </source>
</evidence>
<feature type="chain" id="PRO_5026016728" evidence="11">
    <location>
        <begin position="24"/>
        <end position="389"/>
    </location>
</feature>
<evidence type="ECO:0000256" key="11">
    <source>
        <dbReference type="SAM" id="SignalP"/>
    </source>
</evidence>
<dbReference type="PRINTS" id="PR00182">
    <property type="entry name" value="ECOLNEIPORIN"/>
</dbReference>
<dbReference type="Proteomes" id="UP000430564">
    <property type="component" value="Unassembled WGS sequence"/>
</dbReference>
<evidence type="ECO:0000313" key="14">
    <source>
        <dbReference type="Proteomes" id="UP000430564"/>
    </source>
</evidence>
<proteinExistence type="predicted"/>
<evidence type="ECO:0000256" key="8">
    <source>
        <dbReference type="ARBA" id="ARBA00023114"/>
    </source>
</evidence>
<evidence type="ECO:0000259" key="12">
    <source>
        <dbReference type="Pfam" id="PF13609"/>
    </source>
</evidence>
<keyword evidence="7" id="KW-0406">Ion transport</keyword>
<dbReference type="CDD" id="cd00342">
    <property type="entry name" value="gram_neg_porins"/>
    <property type="match status" value="1"/>
</dbReference>
<reference evidence="13 14" key="1">
    <citation type="submission" date="2019-10" db="EMBL/GenBank/DDBJ databases">
        <title>Genome diversity of Sutterella seckii.</title>
        <authorList>
            <person name="Chaplin A.V."/>
            <person name="Sokolova S.R."/>
            <person name="Mosin K.A."/>
            <person name="Ivanova E.L."/>
            <person name="Kochetkova T.O."/>
            <person name="Goltsov A.Y."/>
            <person name="Trofimov D.Y."/>
            <person name="Efimov B.A."/>
        </authorList>
    </citation>
    <scope>NUCLEOTIDE SEQUENCE [LARGE SCALE GENOMIC DNA]</scope>
    <source>
        <strain evidence="13 14">ASD393</strain>
    </source>
</reference>
<comment type="caution">
    <text evidence="13">The sequence shown here is derived from an EMBL/GenBank/DDBJ whole genome shotgun (WGS) entry which is preliminary data.</text>
</comment>
<accession>A0A6I1ESK4</accession>
<evidence type="ECO:0000256" key="5">
    <source>
        <dbReference type="ARBA" id="ARBA00022692"/>
    </source>
</evidence>
<keyword evidence="3" id="KW-0813">Transport</keyword>
<dbReference type="InterPro" id="IPR002299">
    <property type="entry name" value="Porin_Neis"/>
</dbReference>
<dbReference type="PRINTS" id="PR00184">
    <property type="entry name" value="NEISSPPORIN"/>
</dbReference>
<gene>
    <name evidence="13" type="ORF">GBM95_04000</name>
</gene>
<evidence type="ECO:0000256" key="6">
    <source>
        <dbReference type="ARBA" id="ARBA00022729"/>
    </source>
</evidence>
<evidence type="ECO:0000256" key="7">
    <source>
        <dbReference type="ARBA" id="ARBA00023065"/>
    </source>
</evidence>
<dbReference type="GO" id="GO:0015288">
    <property type="term" value="F:porin activity"/>
    <property type="evidence" value="ECO:0007669"/>
    <property type="project" value="UniProtKB-KW"/>
</dbReference>
<dbReference type="InterPro" id="IPR023614">
    <property type="entry name" value="Porin_dom_sf"/>
</dbReference>
<protein>
    <submittedName>
        <fullName evidence="13">Porin</fullName>
    </submittedName>
</protein>
<dbReference type="InterPro" id="IPR033900">
    <property type="entry name" value="Gram_neg_porin_domain"/>
</dbReference>
<keyword evidence="4" id="KW-1134">Transmembrane beta strand</keyword>
<dbReference type="SUPFAM" id="SSF56935">
    <property type="entry name" value="Porins"/>
    <property type="match status" value="1"/>
</dbReference>
<keyword evidence="5" id="KW-0812">Transmembrane</keyword>
<dbReference type="GO" id="GO:0034220">
    <property type="term" value="P:monoatomic ion transmembrane transport"/>
    <property type="evidence" value="ECO:0007669"/>
    <property type="project" value="InterPro"/>
</dbReference>
<dbReference type="PANTHER" id="PTHR34501">
    <property type="entry name" value="PROTEIN YDDL-RELATED"/>
    <property type="match status" value="1"/>
</dbReference>
<name>A0A6I1ESK4_9BURK</name>
<dbReference type="GO" id="GO:0009279">
    <property type="term" value="C:cell outer membrane"/>
    <property type="evidence" value="ECO:0007669"/>
    <property type="project" value="UniProtKB-SubCell"/>
</dbReference>
<dbReference type="InterPro" id="IPR001702">
    <property type="entry name" value="Porin_Gram-ve"/>
</dbReference>
<evidence type="ECO:0000256" key="3">
    <source>
        <dbReference type="ARBA" id="ARBA00022448"/>
    </source>
</evidence>
<dbReference type="Pfam" id="PF13609">
    <property type="entry name" value="Porin_4"/>
    <property type="match status" value="1"/>
</dbReference>
<dbReference type="EMBL" id="WEHX01000014">
    <property type="protein sequence ID" value="KAB7661849.1"/>
    <property type="molecule type" value="Genomic_DNA"/>
</dbReference>
<organism evidence="13 14">
    <name type="scientific">Sutterella seckii</name>
    <dbReference type="NCBI Taxonomy" id="1944635"/>
    <lineage>
        <taxon>Bacteria</taxon>
        <taxon>Pseudomonadati</taxon>
        <taxon>Pseudomonadota</taxon>
        <taxon>Betaproteobacteria</taxon>
        <taxon>Burkholderiales</taxon>
        <taxon>Sutterellaceae</taxon>
        <taxon>Sutterella</taxon>
    </lineage>
</organism>
<evidence type="ECO:0000256" key="2">
    <source>
        <dbReference type="ARBA" id="ARBA00011233"/>
    </source>
</evidence>
<evidence type="ECO:0000256" key="4">
    <source>
        <dbReference type="ARBA" id="ARBA00022452"/>
    </source>
</evidence>
<evidence type="ECO:0000256" key="10">
    <source>
        <dbReference type="ARBA" id="ARBA00023237"/>
    </source>
</evidence>
<comment type="subcellular location">
    <subcellularLocation>
        <location evidence="1">Cell outer membrane</location>
        <topology evidence="1">Multi-pass membrane protein</topology>
    </subcellularLocation>
</comment>
<dbReference type="GO" id="GO:0046930">
    <property type="term" value="C:pore complex"/>
    <property type="evidence" value="ECO:0007669"/>
    <property type="project" value="UniProtKB-KW"/>
</dbReference>
<keyword evidence="9" id="KW-0472">Membrane</keyword>
<dbReference type="RefSeq" id="WP_152157900.1">
    <property type="nucleotide sequence ID" value="NZ_WEHX01000014.1"/>
</dbReference>
<keyword evidence="10" id="KW-0998">Cell outer membrane</keyword>
<keyword evidence="8" id="KW-0626">Porin</keyword>